<gene>
    <name evidence="1" type="ORF">TSPI_07027</name>
</gene>
<evidence type="ECO:0000313" key="1">
    <source>
        <dbReference type="EMBL" id="KAL1234044.1"/>
    </source>
</evidence>
<accession>A0ABR3KAX3</accession>
<name>A0ABR3KAX3_TRISP</name>
<keyword evidence="2" id="KW-1185">Reference proteome</keyword>
<evidence type="ECO:0000313" key="2">
    <source>
        <dbReference type="Proteomes" id="UP001558632"/>
    </source>
</evidence>
<dbReference type="EMBL" id="JBEUSY010000416">
    <property type="protein sequence ID" value="KAL1234044.1"/>
    <property type="molecule type" value="Genomic_DNA"/>
</dbReference>
<comment type="caution">
    <text evidence="1">The sequence shown here is derived from an EMBL/GenBank/DDBJ whole genome shotgun (WGS) entry which is preliminary data.</text>
</comment>
<protein>
    <submittedName>
        <fullName evidence="1">FO synthase</fullName>
    </submittedName>
</protein>
<proteinExistence type="predicted"/>
<reference evidence="1 2" key="1">
    <citation type="submission" date="2024-07" db="EMBL/GenBank/DDBJ databases">
        <title>Enhanced genomic and transcriptomic resources for Trichinella pseudospiralis and T. spiralis underpin the discovery of pronounced molecular differences between stages and species.</title>
        <authorList>
            <person name="Pasi K.K."/>
            <person name="La Rosa G."/>
            <person name="Gomez-Morales M.A."/>
            <person name="Tosini F."/>
            <person name="Sumanam S."/>
            <person name="Young N.D."/>
            <person name="Chang B.C."/>
            <person name="Robin G.B."/>
        </authorList>
    </citation>
    <scope>NUCLEOTIDE SEQUENCE [LARGE SCALE GENOMIC DNA]</scope>
    <source>
        <strain evidence="1">ISS534</strain>
    </source>
</reference>
<sequence length="98" mass="11360">MISWTAQGGKRVDLTRMRQFHSAAWRHSLPASLPQVEQDDDYDDDDDDAFHCQLLFNLENKNENEWCRGRVRIGQMVIGRFGQWPSVSSVSCYYYGGV</sequence>
<dbReference type="Proteomes" id="UP001558632">
    <property type="component" value="Unassembled WGS sequence"/>
</dbReference>
<organism evidence="1 2">
    <name type="scientific">Trichinella spiralis</name>
    <name type="common">Trichina worm</name>
    <dbReference type="NCBI Taxonomy" id="6334"/>
    <lineage>
        <taxon>Eukaryota</taxon>
        <taxon>Metazoa</taxon>
        <taxon>Ecdysozoa</taxon>
        <taxon>Nematoda</taxon>
        <taxon>Enoplea</taxon>
        <taxon>Dorylaimia</taxon>
        <taxon>Trichinellida</taxon>
        <taxon>Trichinellidae</taxon>
        <taxon>Trichinella</taxon>
    </lineage>
</organism>